<feature type="domain" description="FTP" evidence="13">
    <location>
        <begin position="90"/>
        <end position="138"/>
    </location>
</feature>
<evidence type="ECO:0000313" key="15">
    <source>
        <dbReference type="EMBL" id="REG31703.1"/>
    </source>
</evidence>
<dbReference type="Gene3D" id="3.10.170.10">
    <property type="match status" value="1"/>
</dbReference>
<dbReference type="InterPro" id="IPR011096">
    <property type="entry name" value="FTP_domain"/>
</dbReference>
<evidence type="ECO:0000256" key="3">
    <source>
        <dbReference type="ARBA" id="ARBA00022723"/>
    </source>
</evidence>
<dbReference type="EC" id="3.4.24.-" evidence="9"/>
<evidence type="ECO:0000256" key="9">
    <source>
        <dbReference type="RuleBase" id="RU366073"/>
    </source>
</evidence>
<evidence type="ECO:0000256" key="2">
    <source>
        <dbReference type="ARBA" id="ARBA00022670"/>
    </source>
</evidence>
<keyword evidence="4 9" id="KW-0732">Signal</keyword>
<comment type="function">
    <text evidence="9">Extracellular zinc metalloprotease.</text>
</comment>
<dbReference type="GO" id="GO:0046872">
    <property type="term" value="F:metal ion binding"/>
    <property type="evidence" value="ECO:0007669"/>
    <property type="project" value="UniProtKB-UniRule"/>
</dbReference>
<keyword evidence="6 9" id="KW-0862">Zinc</keyword>
<name>A0AAC8QH70_9BACT</name>
<dbReference type="EMBL" id="QUMU01000005">
    <property type="protein sequence ID" value="REG31703.1"/>
    <property type="molecule type" value="Genomic_DNA"/>
</dbReference>
<dbReference type="PANTHER" id="PTHR33794">
    <property type="entry name" value="BACILLOLYSIN"/>
    <property type="match status" value="1"/>
</dbReference>
<dbReference type="InterPro" id="IPR001570">
    <property type="entry name" value="Peptidase_M4_C_domain"/>
</dbReference>
<dbReference type="PRINTS" id="PR00730">
    <property type="entry name" value="THERMOLYSIN"/>
</dbReference>
<dbReference type="EMBL" id="CP011509">
    <property type="protein sequence ID" value="AKJ07011.1"/>
    <property type="molecule type" value="Genomic_DNA"/>
</dbReference>
<proteinExistence type="inferred from homology"/>
<keyword evidence="2 9" id="KW-0645">Protease</keyword>
<feature type="domain" description="Peptidase M4" evidence="10">
    <location>
        <begin position="226"/>
        <end position="340"/>
    </location>
</feature>
<feature type="domain" description="Peptidase C-terminal archaeal/bacterial" evidence="12">
    <location>
        <begin position="543"/>
        <end position="610"/>
    </location>
</feature>
<feature type="chain" id="PRO_5041776586" description="Neutral metalloproteinase" evidence="9">
    <location>
        <begin position="19"/>
        <end position="623"/>
    </location>
</feature>
<sequence>MIRTRFLAAALFAIPLAACEVDHSQLPEGAPKSDEAADSLGDVRAALAALPSAEVVGANDDGVPFMLKGSLDNVNGLQGIAAAFRLEASDLVMTRTSVDEQGNSHIRYSQTKNGLPVVGGELIIHKDPSGKIFMANGSARDGELVPAKARISGEAAKAAALDNTVGRHIATEGEARLVYIRSEKDGRLRLAYEVVVTGEGAELPIRDHVFVNALTGAIEDTTTEIHSAKNRAVYSANNGTSLPGTLKRSEGGAVTGDTHVDINYDHLGTTYDCYSVNFGRDSYNGAGAQLRSTVHYSSNYTNAFWNGTQMVYGDSNGVDSAPLGKSLDVTVHELTHAVTSSESNLTYSNESGALNEGLSDIFGAYCESWKRGWVVDAAVWMVGDDVWTPNTPGDALRYMANPTQDGSSKDYYPTRYTGTSDNGGVHWNSGIANLAFKLLTTGGTHPRGVTTTNVTGIGIQKAGQIFYRANRDLMTASTTFAQAKTYTEQAATQLGYTTAEVASVSAAWTAVGVGASTPPATSTALTNNVAITGISGASASLKYYHLDVPASRAVTFTMSGGTGDADMYVKYGSQPSTSSYDCRPYLTGNNETCSFAAKTTSGRYHVMLRGYTSYSSTSLKGAY</sequence>
<dbReference type="FunFam" id="2.60.120.380:FF:000013">
    <property type="entry name" value="Alkaline serine protease"/>
    <property type="match status" value="1"/>
</dbReference>
<protein>
    <recommendedName>
        <fullName evidence="9">Neutral metalloproteinase</fullName>
        <ecNumber evidence="9">3.4.24.-</ecNumber>
    </recommendedName>
</protein>
<dbReference type="Pfam" id="PF04151">
    <property type="entry name" value="PPC"/>
    <property type="match status" value="1"/>
</dbReference>
<dbReference type="InterPro" id="IPR023612">
    <property type="entry name" value="Peptidase_M4"/>
</dbReference>
<evidence type="ECO:0000256" key="1">
    <source>
        <dbReference type="ARBA" id="ARBA00009388"/>
    </source>
</evidence>
<reference evidence="14 16" key="1">
    <citation type="submission" date="2015-05" db="EMBL/GenBank/DDBJ databases">
        <title>Genome assembly of Archangium gephyra DSM 2261.</title>
        <authorList>
            <person name="Sharma G."/>
            <person name="Subramanian S."/>
        </authorList>
    </citation>
    <scope>NUCLEOTIDE SEQUENCE [LARGE SCALE GENOMIC DNA]</scope>
    <source>
        <strain evidence="14 16">DSM 2261</strain>
    </source>
</reference>
<reference evidence="15 17" key="2">
    <citation type="submission" date="2018-08" db="EMBL/GenBank/DDBJ databases">
        <title>Genomic Encyclopedia of Archaeal and Bacterial Type Strains, Phase II (KMG-II): from individual species to whole genera.</title>
        <authorList>
            <person name="Goeker M."/>
        </authorList>
    </citation>
    <scope>NUCLEOTIDE SEQUENCE [LARGE SCALE GENOMIC DNA]</scope>
    <source>
        <strain evidence="15 17">DSM 2261</strain>
    </source>
</reference>
<keyword evidence="9" id="KW-0964">Secreted</keyword>
<dbReference type="SUPFAM" id="SSF55486">
    <property type="entry name" value="Metalloproteases ('zincins'), catalytic domain"/>
    <property type="match status" value="1"/>
</dbReference>
<evidence type="ECO:0000259" key="13">
    <source>
        <dbReference type="Pfam" id="PF07504"/>
    </source>
</evidence>
<dbReference type="AlphaFoldDB" id="A0AAC8QH70"/>
<dbReference type="Proteomes" id="UP000035579">
    <property type="component" value="Chromosome"/>
</dbReference>
<comment type="subcellular location">
    <subcellularLocation>
        <location evidence="9">Secreted</location>
    </subcellularLocation>
</comment>
<dbReference type="RefSeq" id="WP_047860146.1">
    <property type="nucleotide sequence ID" value="NZ_CP011509.1"/>
</dbReference>
<comment type="similarity">
    <text evidence="1 9">Belongs to the peptidase M4 family.</text>
</comment>
<evidence type="ECO:0000313" key="17">
    <source>
        <dbReference type="Proteomes" id="UP000256345"/>
    </source>
</evidence>
<gene>
    <name evidence="14" type="ORF">AA314_08637</name>
    <name evidence="15" type="ORF">ATI61_10527</name>
</gene>
<dbReference type="Gene3D" id="2.60.120.380">
    <property type="match status" value="1"/>
</dbReference>
<dbReference type="PANTHER" id="PTHR33794:SF1">
    <property type="entry name" value="BACILLOLYSIN"/>
    <property type="match status" value="1"/>
</dbReference>
<evidence type="ECO:0000313" key="16">
    <source>
        <dbReference type="Proteomes" id="UP000035579"/>
    </source>
</evidence>
<keyword evidence="17" id="KW-1185">Reference proteome</keyword>
<dbReference type="InterPro" id="IPR007280">
    <property type="entry name" value="Peptidase_C_arc/bac"/>
</dbReference>
<evidence type="ECO:0000256" key="8">
    <source>
        <dbReference type="PIRSR" id="PIRSR623612-1"/>
    </source>
</evidence>
<feature type="active site" description="Proton donor" evidence="8">
    <location>
        <position position="426"/>
    </location>
</feature>
<evidence type="ECO:0000313" key="14">
    <source>
        <dbReference type="EMBL" id="AKJ07011.1"/>
    </source>
</evidence>
<feature type="active site" evidence="8">
    <location>
        <position position="333"/>
    </location>
</feature>
<dbReference type="CDD" id="cd09597">
    <property type="entry name" value="M4_TLP"/>
    <property type="match status" value="1"/>
</dbReference>
<feature type="domain" description="Peptidase M4 C-terminal" evidence="11">
    <location>
        <begin position="343"/>
        <end position="513"/>
    </location>
</feature>
<dbReference type="GO" id="GO:0006508">
    <property type="term" value="P:proteolysis"/>
    <property type="evidence" value="ECO:0007669"/>
    <property type="project" value="UniProtKB-KW"/>
</dbReference>
<feature type="signal peptide" evidence="9">
    <location>
        <begin position="1"/>
        <end position="18"/>
    </location>
</feature>
<dbReference type="Proteomes" id="UP000256345">
    <property type="component" value="Unassembled WGS sequence"/>
</dbReference>
<dbReference type="GO" id="GO:0004222">
    <property type="term" value="F:metalloendopeptidase activity"/>
    <property type="evidence" value="ECO:0007669"/>
    <property type="project" value="UniProtKB-UniRule"/>
</dbReference>
<keyword evidence="7 9" id="KW-0482">Metalloprotease</keyword>
<evidence type="ECO:0000259" key="12">
    <source>
        <dbReference type="Pfam" id="PF04151"/>
    </source>
</evidence>
<dbReference type="InterPro" id="IPR027268">
    <property type="entry name" value="Peptidase_M4/M1_CTD_sf"/>
</dbReference>
<evidence type="ECO:0000256" key="4">
    <source>
        <dbReference type="ARBA" id="ARBA00022729"/>
    </source>
</evidence>
<evidence type="ECO:0000256" key="5">
    <source>
        <dbReference type="ARBA" id="ARBA00022801"/>
    </source>
</evidence>
<evidence type="ECO:0000259" key="10">
    <source>
        <dbReference type="Pfam" id="PF01447"/>
    </source>
</evidence>
<dbReference type="GO" id="GO:0005576">
    <property type="term" value="C:extracellular region"/>
    <property type="evidence" value="ECO:0007669"/>
    <property type="project" value="UniProtKB-SubCell"/>
</dbReference>
<dbReference type="KEGG" id="age:AA314_08637"/>
<evidence type="ECO:0000256" key="7">
    <source>
        <dbReference type="ARBA" id="ARBA00023049"/>
    </source>
</evidence>
<dbReference type="Gene3D" id="1.10.390.10">
    <property type="entry name" value="Neutral Protease Domain 2"/>
    <property type="match status" value="1"/>
</dbReference>
<dbReference type="Pfam" id="PF01447">
    <property type="entry name" value="Peptidase_M4"/>
    <property type="match status" value="1"/>
</dbReference>
<evidence type="ECO:0000256" key="6">
    <source>
        <dbReference type="ARBA" id="ARBA00022833"/>
    </source>
</evidence>
<keyword evidence="3" id="KW-0479">Metal-binding</keyword>
<accession>A0AAC8QH70</accession>
<dbReference type="InterPro" id="IPR050728">
    <property type="entry name" value="Zinc_Metalloprotease_M4"/>
</dbReference>
<evidence type="ECO:0000259" key="11">
    <source>
        <dbReference type="Pfam" id="PF02868"/>
    </source>
</evidence>
<dbReference type="InterPro" id="IPR013856">
    <property type="entry name" value="Peptidase_M4_domain"/>
</dbReference>
<dbReference type="Gene3D" id="3.10.450.490">
    <property type="match status" value="1"/>
</dbReference>
<dbReference type="Pfam" id="PF07504">
    <property type="entry name" value="FTP"/>
    <property type="match status" value="1"/>
</dbReference>
<dbReference type="Pfam" id="PF02868">
    <property type="entry name" value="Peptidase_M4_C"/>
    <property type="match status" value="1"/>
</dbReference>
<keyword evidence="5 9" id="KW-0378">Hydrolase</keyword>
<organism evidence="14 16">
    <name type="scientific">Archangium gephyra</name>
    <dbReference type="NCBI Taxonomy" id="48"/>
    <lineage>
        <taxon>Bacteria</taxon>
        <taxon>Pseudomonadati</taxon>
        <taxon>Myxococcota</taxon>
        <taxon>Myxococcia</taxon>
        <taxon>Myxococcales</taxon>
        <taxon>Cystobacterineae</taxon>
        <taxon>Archangiaceae</taxon>
        <taxon>Archangium</taxon>
    </lineage>
</organism>
<comment type="cofactor">
    <cofactor evidence="9">
        <name>Zn(2+)</name>
        <dbReference type="ChEBI" id="CHEBI:29105"/>
    </cofactor>
</comment>
<dbReference type="SUPFAM" id="SSF89260">
    <property type="entry name" value="Collagen-binding domain"/>
    <property type="match status" value="1"/>
</dbReference>